<evidence type="ECO:0000313" key="1">
    <source>
        <dbReference type="EMBL" id="KAI5668234.1"/>
    </source>
</evidence>
<proteinExistence type="predicted"/>
<accession>A0ACC0B6G2</accession>
<comment type="caution">
    <text evidence="1">The sequence shown here is derived from an EMBL/GenBank/DDBJ whole genome shotgun (WGS) entry which is preliminary data.</text>
</comment>
<sequence length="117" mass="13428">MPRTGWGKLEANLNRSRDVEIQEKEESGHNANEEARHNGNEESAHNGNEEFDQHEEVVEISPNEQPIQGVEGWVVQSIGEKWRGFKVAYKVECYDPISPVEAQIAHRPPQVLKDQWK</sequence>
<name>A0ACC0B6G2_CATRO</name>
<protein>
    <submittedName>
        <fullName evidence="1">Uncharacterized protein</fullName>
    </submittedName>
</protein>
<keyword evidence="2" id="KW-1185">Reference proteome</keyword>
<reference evidence="2" key="1">
    <citation type="journal article" date="2023" name="Nat. Plants">
        <title>Single-cell RNA sequencing provides a high-resolution roadmap for understanding the multicellular compartmentation of specialized metabolism.</title>
        <authorList>
            <person name="Sun S."/>
            <person name="Shen X."/>
            <person name="Li Y."/>
            <person name="Li Y."/>
            <person name="Wang S."/>
            <person name="Li R."/>
            <person name="Zhang H."/>
            <person name="Shen G."/>
            <person name="Guo B."/>
            <person name="Wei J."/>
            <person name="Xu J."/>
            <person name="St-Pierre B."/>
            <person name="Chen S."/>
            <person name="Sun C."/>
        </authorList>
    </citation>
    <scope>NUCLEOTIDE SEQUENCE [LARGE SCALE GENOMIC DNA]</scope>
</reference>
<dbReference type="Proteomes" id="UP001060085">
    <property type="component" value="Linkage Group LG04"/>
</dbReference>
<organism evidence="1 2">
    <name type="scientific">Catharanthus roseus</name>
    <name type="common">Madagascar periwinkle</name>
    <name type="synonym">Vinca rosea</name>
    <dbReference type="NCBI Taxonomy" id="4058"/>
    <lineage>
        <taxon>Eukaryota</taxon>
        <taxon>Viridiplantae</taxon>
        <taxon>Streptophyta</taxon>
        <taxon>Embryophyta</taxon>
        <taxon>Tracheophyta</taxon>
        <taxon>Spermatophyta</taxon>
        <taxon>Magnoliopsida</taxon>
        <taxon>eudicotyledons</taxon>
        <taxon>Gunneridae</taxon>
        <taxon>Pentapetalae</taxon>
        <taxon>asterids</taxon>
        <taxon>lamiids</taxon>
        <taxon>Gentianales</taxon>
        <taxon>Apocynaceae</taxon>
        <taxon>Rauvolfioideae</taxon>
        <taxon>Vinceae</taxon>
        <taxon>Catharanthinae</taxon>
        <taxon>Catharanthus</taxon>
    </lineage>
</organism>
<dbReference type="EMBL" id="CM044704">
    <property type="protein sequence ID" value="KAI5668234.1"/>
    <property type="molecule type" value="Genomic_DNA"/>
</dbReference>
<gene>
    <name evidence="1" type="ORF">M9H77_18087</name>
</gene>
<evidence type="ECO:0000313" key="2">
    <source>
        <dbReference type="Proteomes" id="UP001060085"/>
    </source>
</evidence>